<evidence type="ECO:0000313" key="2">
    <source>
        <dbReference type="Proteomes" id="UP001208620"/>
    </source>
</evidence>
<dbReference type="InterPro" id="IPR008878">
    <property type="entry name" value="Transposase_IS66_Orf2"/>
</dbReference>
<dbReference type="RefSeq" id="WP_264948543.1">
    <property type="nucleotide sequence ID" value="NZ_JAPDVB010000001.1"/>
</dbReference>
<name>A0AAW5UJA3_9BACT</name>
<dbReference type="NCBIfam" id="NF033819">
    <property type="entry name" value="IS66_TnpB"/>
    <property type="match status" value="1"/>
</dbReference>
<comment type="caution">
    <text evidence="1">The sequence shown here is derived from an EMBL/GenBank/DDBJ whole genome shotgun (WGS) entry which is preliminary data.</text>
</comment>
<proteinExistence type="predicted"/>
<gene>
    <name evidence="1" type="primary">tnpB</name>
    <name evidence="1" type="ORF">ONT01_04820</name>
</gene>
<protein>
    <submittedName>
        <fullName evidence="1">IS66 family insertion sequence element accessory protein TnpB</fullName>
    </submittedName>
</protein>
<dbReference type="Proteomes" id="UP001208620">
    <property type="component" value="Unassembled WGS sequence"/>
</dbReference>
<sequence>MLNFTSRTTYYLSSTPTDMRNGREGLAGIIREKMQHDPYSYDEAFIFYSKDYRKVKILHYDINGFVLYQKWFDDGKFLKPRFLETARCHKISRETLILLLSTSVQSEISKHPTPILAVWTISATFAPC</sequence>
<dbReference type="PANTHER" id="PTHR36455:SF1">
    <property type="entry name" value="BLR8292 PROTEIN"/>
    <property type="match status" value="1"/>
</dbReference>
<organism evidence="1 2">
    <name type="scientific">Segatella copri</name>
    <dbReference type="NCBI Taxonomy" id="165179"/>
    <lineage>
        <taxon>Bacteria</taxon>
        <taxon>Pseudomonadati</taxon>
        <taxon>Bacteroidota</taxon>
        <taxon>Bacteroidia</taxon>
        <taxon>Bacteroidales</taxon>
        <taxon>Prevotellaceae</taxon>
        <taxon>Segatella</taxon>
    </lineage>
</organism>
<dbReference type="AlphaFoldDB" id="A0AAW5UJA3"/>
<dbReference type="PANTHER" id="PTHR36455">
    <property type="match status" value="1"/>
</dbReference>
<accession>A0AAW5UJA3</accession>
<dbReference type="Pfam" id="PF05717">
    <property type="entry name" value="TnpB_IS66"/>
    <property type="match status" value="1"/>
</dbReference>
<dbReference type="EMBL" id="JAPDVD010000001">
    <property type="protein sequence ID" value="MCW4137110.1"/>
    <property type="molecule type" value="Genomic_DNA"/>
</dbReference>
<reference evidence="1" key="1">
    <citation type="submission" date="2022-11" db="EMBL/GenBank/DDBJ databases">
        <title>Genomic repertoires linked with pathogenic potency of arthritogenic Prevotella copri isolated from the gut of rheumatoid arthritis patients.</title>
        <authorList>
            <person name="Nii T."/>
            <person name="Maeda Y."/>
            <person name="Motooka D."/>
            <person name="Naito M."/>
            <person name="Matsumoto Y."/>
            <person name="Ogawa T."/>
            <person name="Oguro-Igashira E."/>
            <person name="Kishikawa T."/>
            <person name="Yamashita M."/>
            <person name="Koizumi S."/>
            <person name="Kurakawa T."/>
            <person name="Okumura R."/>
            <person name="Kayama H."/>
            <person name="Murakami M."/>
            <person name="Sakaguchi T."/>
            <person name="Das B."/>
            <person name="Nakamura S."/>
            <person name="Okada Y."/>
            <person name="Kumanogoh A."/>
            <person name="Takeda K."/>
        </authorList>
    </citation>
    <scope>NUCLEOTIDE SEQUENCE</scope>
    <source>
        <strain evidence="1">H105_2-2</strain>
    </source>
</reference>
<evidence type="ECO:0000313" key="1">
    <source>
        <dbReference type="EMBL" id="MCW4137110.1"/>
    </source>
</evidence>